<dbReference type="PROSITE" id="PS50240">
    <property type="entry name" value="TRYPSIN_DOM"/>
    <property type="match status" value="1"/>
</dbReference>
<reference evidence="14" key="1">
    <citation type="submission" date="2021-08" db="EMBL/GenBank/DDBJ databases">
        <authorList>
            <person name="Misof B."/>
            <person name="Oliver O."/>
            <person name="Podsiadlowski L."/>
            <person name="Donath A."/>
            <person name="Peters R."/>
            <person name="Mayer C."/>
            <person name="Rust J."/>
            <person name="Gunkel S."/>
            <person name="Lesny P."/>
            <person name="Martin S."/>
            <person name="Oeyen J.P."/>
            <person name="Petersen M."/>
            <person name="Panagiotis P."/>
            <person name="Wilbrandt J."/>
            <person name="Tanja T."/>
        </authorList>
    </citation>
    <scope>NUCLEOTIDE SEQUENCE</scope>
    <source>
        <strain evidence="14">GBR_01_08_01A</strain>
        <tissue evidence="14">Thorax + abdomen</tissue>
    </source>
</reference>
<evidence type="ECO:0000256" key="2">
    <source>
        <dbReference type="ARBA" id="ARBA00007664"/>
    </source>
</evidence>
<evidence type="ECO:0000256" key="3">
    <source>
        <dbReference type="ARBA" id="ARBA00022525"/>
    </source>
</evidence>
<evidence type="ECO:0000256" key="7">
    <source>
        <dbReference type="ARBA" id="ARBA00023157"/>
    </source>
</evidence>
<evidence type="ECO:0000259" key="13">
    <source>
        <dbReference type="PROSITE" id="PS50240"/>
    </source>
</evidence>
<evidence type="ECO:0000256" key="8">
    <source>
        <dbReference type="ARBA" id="ARBA00044036"/>
    </source>
</evidence>
<dbReference type="InterPro" id="IPR001254">
    <property type="entry name" value="Trypsin_dom"/>
</dbReference>
<dbReference type="GO" id="GO:0016485">
    <property type="term" value="P:protein processing"/>
    <property type="evidence" value="ECO:0007669"/>
    <property type="project" value="UniProtKB-ARBA"/>
</dbReference>
<dbReference type="InterPro" id="IPR009003">
    <property type="entry name" value="Peptidase_S1_PA"/>
</dbReference>
<dbReference type="InterPro" id="IPR001314">
    <property type="entry name" value="Peptidase_S1A"/>
</dbReference>
<keyword evidence="6 11" id="KW-0720">Serine protease</keyword>
<dbReference type="SMART" id="SM00020">
    <property type="entry name" value="Tryp_SPc"/>
    <property type="match status" value="1"/>
</dbReference>
<evidence type="ECO:0000313" key="15">
    <source>
        <dbReference type="Proteomes" id="UP001258017"/>
    </source>
</evidence>
<keyword evidence="7" id="KW-1015">Disulfide bond</keyword>
<evidence type="ECO:0000256" key="6">
    <source>
        <dbReference type="ARBA" id="ARBA00022825"/>
    </source>
</evidence>
<dbReference type="AlphaFoldDB" id="A0AAD9RT16"/>
<keyword evidence="5 11" id="KW-0378">Hydrolase</keyword>
<feature type="domain" description="Peptidase S1" evidence="13">
    <location>
        <begin position="24"/>
        <end position="243"/>
    </location>
</feature>
<gene>
    <name evidence="14" type="ORF">KPH14_006295</name>
</gene>
<keyword evidence="3" id="KW-0964">Secreted</keyword>
<feature type="signal peptide" evidence="12">
    <location>
        <begin position="1"/>
        <end position="18"/>
    </location>
</feature>
<dbReference type="PANTHER" id="PTHR24276">
    <property type="entry name" value="POLYSERASE-RELATED"/>
    <property type="match status" value="1"/>
</dbReference>
<evidence type="ECO:0000256" key="10">
    <source>
        <dbReference type="ARBA" id="ARBA00075128"/>
    </source>
</evidence>
<dbReference type="InterPro" id="IPR018114">
    <property type="entry name" value="TRYPSIN_HIS"/>
</dbReference>
<dbReference type="InterPro" id="IPR033116">
    <property type="entry name" value="TRYPSIN_SER"/>
</dbReference>
<keyword evidence="15" id="KW-1185">Reference proteome</keyword>
<sequence length="243" mass="26423">MQAIIALLVVCLAAASYAVPTGRIVGGTDAPEGLYPYQVSLKQSGSLFCGGSILNKRYILTAAHCVVGKYPQYVEVHAGTVYLNKQGDVYPAEKLIAHPNFSSSKLINDVALIRVSKDIEFNEFVQPIQLASNNNVKAGDVAILTGWGRLGRFDQIPNHLQQINLRIESQQNCAAKHWRVTDSHICTFTRYGEGACNGDSGGPLVANGVQVGIVSFGTPCAVGSPDVYTRVYYFLDWIKENQE</sequence>
<evidence type="ECO:0000256" key="4">
    <source>
        <dbReference type="ARBA" id="ARBA00022670"/>
    </source>
</evidence>
<keyword evidence="4 11" id="KW-0645">Protease</keyword>
<accession>A0AAD9RT16</accession>
<dbReference type="FunFam" id="2.40.10.10:FF:000047">
    <property type="entry name" value="Trypsin eta"/>
    <property type="match status" value="1"/>
</dbReference>
<feature type="chain" id="PRO_5042135838" description="Chymotrypsin-2" evidence="12">
    <location>
        <begin position="19"/>
        <end position="243"/>
    </location>
</feature>
<comment type="similarity">
    <text evidence="2">Belongs to the peptidase S1 family.</text>
</comment>
<dbReference type="PANTHER" id="PTHR24276:SF98">
    <property type="entry name" value="FI18310P1-RELATED"/>
    <property type="match status" value="1"/>
</dbReference>
<protein>
    <recommendedName>
        <fullName evidence="9">Chymotrypsin-2</fullName>
        <ecNumber evidence="8">3.4.21.1</ecNumber>
    </recommendedName>
    <alternativeName>
        <fullName evidence="10">Chymotrypsin II</fullName>
    </alternativeName>
</protein>
<evidence type="ECO:0000256" key="5">
    <source>
        <dbReference type="ARBA" id="ARBA00022801"/>
    </source>
</evidence>
<evidence type="ECO:0000256" key="11">
    <source>
        <dbReference type="RuleBase" id="RU363034"/>
    </source>
</evidence>
<evidence type="ECO:0000256" key="1">
    <source>
        <dbReference type="ARBA" id="ARBA00004239"/>
    </source>
</evidence>
<comment type="subcellular location">
    <subcellularLocation>
        <location evidence="1">Secreted</location>
        <location evidence="1">Extracellular space</location>
    </subcellularLocation>
</comment>
<dbReference type="InterPro" id="IPR050430">
    <property type="entry name" value="Peptidase_S1"/>
</dbReference>
<dbReference type="GO" id="GO:0004252">
    <property type="term" value="F:serine-type endopeptidase activity"/>
    <property type="evidence" value="ECO:0007669"/>
    <property type="project" value="UniProtKB-EC"/>
</dbReference>
<dbReference type="Gene3D" id="2.40.10.10">
    <property type="entry name" value="Trypsin-like serine proteases"/>
    <property type="match status" value="2"/>
</dbReference>
<dbReference type="PROSITE" id="PS00135">
    <property type="entry name" value="TRYPSIN_SER"/>
    <property type="match status" value="1"/>
</dbReference>
<evidence type="ECO:0000256" key="12">
    <source>
        <dbReference type="SAM" id="SignalP"/>
    </source>
</evidence>
<reference evidence="14" key="2">
    <citation type="journal article" date="2023" name="Commun. Biol.">
        <title>Intrasexual cuticular hydrocarbon dimorphism in a wasp sheds light on hydrocarbon biosynthesis genes in Hymenoptera.</title>
        <authorList>
            <person name="Moris V.C."/>
            <person name="Podsiadlowski L."/>
            <person name="Martin S."/>
            <person name="Oeyen J.P."/>
            <person name="Donath A."/>
            <person name="Petersen M."/>
            <person name="Wilbrandt J."/>
            <person name="Misof B."/>
            <person name="Liedtke D."/>
            <person name="Thamm M."/>
            <person name="Scheiner R."/>
            <person name="Schmitt T."/>
            <person name="Niehuis O."/>
        </authorList>
    </citation>
    <scope>NUCLEOTIDE SEQUENCE</scope>
    <source>
        <strain evidence="14">GBR_01_08_01A</strain>
    </source>
</reference>
<organism evidence="14 15">
    <name type="scientific">Odynerus spinipes</name>
    <dbReference type="NCBI Taxonomy" id="1348599"/>
    <lineage>
        <taxon>Eukaryota</taxon>
        <taxon>Metazoa</taxon>
        <taxon>Ecdysozoa</taxon>
        <taxon>Arthropoda</taxon>
        <taxon>Hexapoda</taxon>
        <taxon>Insecta</taxon>
        <taxon>Pterygota</taxon>
        <taxon>Neoptera</taxon>
        <taxon>Endopterygota</taxon>
        <taxon>Hymenoptera</taxon>
        <taxon>Apocrita</taxon>
        <taxon>Aculeata</taxon>
        <taxon>Vespoidea</taxon>
        <taxon>Vespidae</taxon>
        <taxon>Eumeninae</taxon>
        <taxon>Odynerus</taxon>
    </lineage>
</organism>
<evidence type="ECO:0000313" key="14">
    <source>
        <dbReference type="EMBL" id="KAK2584858.1"/>
    </source>
</evidence>
<dbReference type="EMBL" id="JAIFRP010000025">
    <property type="protein sequence ID" value="KAK2584858.1"/>
    <property type="molecule type" value="Genomic_DNA"/>
</dbReference>
<evidence type="ECO:0000256" key="9">
    <source>
        <dbReference type="ARBA" id="ARBA00074500"/>
    </source>
</evidence>
<proteinExistence type="inferred from homology"/>
<comment type="caution">
    <text evidence="14">The sequence shown here is derived from an EMBL/GenBank/DDBJ whole genome shotgun (WGS) entry which is preliminary data.</text>
</comment>
<dbReference type="EC" id="3.4.21.1" evidence="8"/>
<dbReference type="PROSITE" id="PS00134">
    <property type="entry name" value="TRYPSIN_HIS"/>
    <property type="match status" value="1"/>
</dbReference>
<dbReference type="Pfam" id="PF00089">
    <property type="entry name" value="Trypsin"/>
    <property type="match status" value="1"/>
</dbReference>
<dbReference type="InterPro" id="IPR043504">
    <property type="entry name" value="Peptidase_S1_PA_chymotrypsin"/>
</dbReference>
<dbReference type="SUPFAM" id="SSF50494">
    <property type="entry name" value="Trypsin-like serine proteases"/>
    <property type="match status" value="1"/>
</dbReference>
<dbReference type="Proteomes" id="UP001258017">
    <property type="component" value="Unassembled WGS sequence"/>
</dbReference>
<name>A0AAD9RT16_9HYME</name>
<dbReference type="GO" id="GO:0005576">
    <property type="term" value="C:extracellular region"/>
    <property type="evidence" value="ECO:0007669"/>
    <property type="project" value="UniProtKB-SubCell"/>
</dbReference>
<keyword evidence="12" id="KW-0732">Signal</keyword>
<dbReference type="CDD" id="cd00190">
    <property type="entry name" value="Tryp_SPc"/>
    <property type="match status" value="1"/>
</dbReference>
<dbReference type="PRINTS" id="PR00722">
    <property type="entry name" value="CHYMOTRYPSIN"/>
</dbReference>